<evidence type="ECO:0000256" key="1">
    <source>
        <dbReference type="ARBA" id="ARBA00004141"/>
    </source>
</evidence>
<feature type="transmembrane region" description="Helical" evidence="7">
    <location>
        <begin position="72"/>
        <end position="90"/>
    </location>
</feature>
<organism evidence="9 10">
    <name type="scientific">Metarhizium album (strain ARSEF 1941)</name>
    <dbReference type="NCBI Taxonomy" id="1081103"/>
    <lineage>
        <taxon>Eukaryota</taxon>
        <taxon>Fungi</taxon>
        <taxon>Dikarya</taxon>
        <taxon>Ascomycota</taxon>
        <taxon>Pezizomycotina</taxon>
        <taxon>Sordariomycetes</taxon>
        <taxon>Hypocreomycetidae</taxon>
        <taxon>Hypocreales</taxon>
        <taxon>Clavicipitaceae</taxon>
        <taxon>Metarhizium</taxon>
    </lineage>
</organism>
<gene>
    <name evidence="9" type="ORF">MAM_08055</name>
</gene>
<feature type="transmembrane region" description="Helical" evidence="7">
    <location>
        <begin position="96"/>
        <end position="116"/>
    </location>
</feature>
<evidence type="ECO:0000256" key="2">
    <source>
        <dbReference type="ARBA" id="ARBA00022448"/>
    </source>
</evidence>
<accession>A0A0B2WM76</accession>
<dbReference type="AlphaFoldDB" id="A0A0B2WM76"/>
<reference evidence="9 10" key="1">
    <citation type="journal article" date="2014" name="Proc. Natl. Acad. Sci. U.S.A.">
        <title>Trajectory and genomic determinants of fungal-pathogen speciation and host adaptation.</title>
        <authorList>
            <person name="Hu X."/>
            <person name="Xiao G."/>
            <person name="Zheng P."/>
            <person name="Shang Y."/>
            <person name="Su Y."/>
            <person name="Zhang X."/>
            <person name="Liu X."/>
            <person name="Zhan S."/>
            <person name="St Leger R.J."/>
            <person name="Wang C."/>
        </authorList>
    </citation>
    <scope>NUCLEOTIDE SEQUENCE [LARGE SCALE GENOMIC DNA]</scope>
    <source>
        <strain evidence="9 10">ARSEF 1941</strain>
    </source>
</reference>
<proteinExistence type="predicted"/>
<comment type="caution">
    <text evidence="9">The sequence shown here is derived from an EMBL/GenBank/DDBJ whole genome shotgun (WGS) entry which is preliminary data.</text>
</comment>
<feature type="transmembrane region" description="Helical" evidence="7">
    <location>
        <begin position="33"/>
        <end position="52"/>
    </location>
</feature>
<dbReference type="InterPro" id="IPR020846">
    <property type="entry name" value="MFS_dom"/>
</dbReference>
<dbReference type="OrthoDB" id="440553at2759"/>
<evidence type="ECO:0000259" key="8">
    <source>
        <dbReference type="PROSITE" id="PS50850"/>
    </source>
</evidence>
<evidence type="ECO:0000256" key="5">
    <source>
        <dbReference type="ARBA" id="ARBA00023136"/>
    </source>
</evidence>
<dbReference type="EMBL" id="AZHE01000041">
    <property type="protein sequence ID" value="KHN94125.1"/>
    <property type="molecule type" value="Genomic_DNA"/>
</dbReference>
<evidence type="ECO:0000313" key="9">
    <source>
        <dbReference type="EMBL" id="KHN94125.1"/>
    </source>
</evidence>
<protein>
    <submittedName>
        <fullName evidence="9">Multidrug resistance protein Fnx1</fullName>
    </submittedName>
</protein>
<dbReference type="PANTHER" id="PTHR23501:SF187">
    <property type="entry name" value="MAJOR FACILITATOR SUPERFAMILY (MFS) PROFILE DOMAIN-CONTAINING PROTEIN"/>
    <property type="match status" value="1"/>
</dbReference>
<keyword evidence="4 7" id="KW-1133">Transmembrane helix</keyword>
<dbReference type="InterPro" id="IPR036259">
    <property type="entry name" value="MFS_trans_sf"/>
</dbReference>
<dbReference type="SUPFAM" id="SSF103473">
    <property type="entry name" value="MFS general substrate transporter"/>
    <property type="match status" value="1"/>
</dbReference>
<keyword evidence="3 7" id="KW-0812">Transmembrane</keyword>
<evidence type="ECO:0000256" key="7">
    <source>
        <dbReference type="SAM" id="Phobius"/>
    </source>
</evidence>
<dbReference type="RefSeq" id="XP_040675191.1">
    <property type="nucleotide sequence ID" value="XM_040826853.1"/>
</dbReference>
<feature type="domain" description="Major facilitator superfamily (MFS) profile" evidence="8">
    <location>
        <begin position="1"/>
        <end position="119"/>
    </location>
</feature>
<keyword evidence="10" id="KW-1185">Reference proteome</keyword>
<dbReference type="GO" id="GO:0022857">
    <property type="term" value="F:transmembrane transporter activity"/>
    <property type="evidence" value="ECO:0007669"/>
    <property type="project" value="InterPro"/>
</dbReference>
<dbReference type="InterPro" id="IPR010573">
    <property type="entry name" value="MFS_Str1/Tri12-like"/>
</dbReference>
<keyword evidence="5 7" id="KW-0472">Membrane</keyword>
<dbReference type="HOGENOM" id="CLU_2062023_0_0_1"/>
<evidence type="ECO:0000256" key="3">
    <source>
        <dbReference type="ARBA" id="ARBA00022692"/>
    </source>
</evidence>
<keyword evidence="6" id="KW-0325">Glycoprotein</keyword>
<evidence type="ECO:0000313" key="10">
    <source>
        <dbReference type="Proteomes" id="UP000030816"/>
    </source>
</evidence>
<dbReference type="PROSITE" id="PS50850">
    <property type="entry name" value="MFS"/>
    <property type="match status" value="1"/>
</dbReference>
<keyword evidence="2" id="KW-0813">Transport</keyword>
<evidence type="ECO:0000256" key="4">
    <source>
        <dbReference type="ARBA" id="ARBA00022989"/>
    </source>
</evidence>
<dbReference type="Pfam" id="PF06609">
    <property type="entry name" value="TRI12"/>
    <property type="match status" value="1"/>
</dbReference>
<comment type="subcellular location">
    <subcellularLocation>
        <location evidence="1">Membrane</location>
        <topology evidence="1">Multi-pass membrane protein</topology>
    </subcellularLocation>
</comment>
<dbReference type="GeneID" id="63742510"/>
<sequence>MGIIFIFTTIPVVLGPVIGGLMAERASWRWIFYMKLPIAAVAWVMLALCLTVKYVKDSARNSLKRVDLGGNALLVASVASVLVALTWGGVKYLWSSWRTMVPLILGLAGLGGLATADRQ</sequence>
<dbReference type="PANTHER" id="PTHR23501">
    <property type="entry name" value="MAJOR FACILITATOR SUPERFAMILY"/>
    <property type="match status" value="1"/>
</dbReference>
<dbReference type="Proteomes" id="UP000030816">
    <property type="component" value="Unassembled WGS sequence"/>
</dbReference>
<name>A0A0B2WM76_METAS</name>
<dbReference type="Gene3D" id="1.20.1720.10">
    <property type="entry name" value="Multidrug resistance protein D"/>
    <property type="match status" value="1"/>
</dbReference>
<evidence type="ECO:0000256" key="6">
    <source>
        <dbReference type="ARBA" id="ARBA00023180"/>
    </source>
</evidence>
<dbReference type="GO" id="GO:0005886">
    <property type="term" value="C:plasma membrane"/>
    <property type="evidence" value="ECO:0007669"/>
    <property type="project" value="TreeGrafter"/>
</dbReference>